<evidence type="ECO:0000256" key="1">
    <source>
        <dbReference type="SAM" id="Phobius"/>
    </source>
</evidence>
<comment type="caution">
    <text evidence="2">The sequence shown here is derived from an EMBL/GenBank/DDBJ whole genome shotgun (WGS) entry which is preliminary data.</text>
</comment>
<reference evidence="3" key="1">
    <citation type="journal article" date="2019" name="Int. J. Syst. Evol. Microbiol.">
        <title>The Global Catalogue of Microorganisms (GCM) 10K type strain sequencing project: providing services to taxonomists for standard genome sequencing and annotation.</title>
        <authorList>
            <consortium name="The Broad Institute Genomics Platform"/>
            <consortium name="The Broad Institute Genome Sequencing Center for Infectious Disease"/>
            <person name="Wu L."/>
            <person name="Ma J."/>
        </authorList>
    </citation>
    <scope>NUCLEOTIDE SEQUENCE [LARGE SCALE GENOMIC DNA]</scope>
    <source>
        <strain evidence="3">CCUG 53903</strain>
    </source>
</reference>
<dbReference type="RefSeq" id="WP_379515722.1">
    <property type="nucleotide sequence ID" value="NZ_JBHSPA010000023.1"/>
</dbReference>
<evidence type="ECO:0000313" key="3">
    <source>
        <dbReference type="Proteomes" id="UP001596058"/>
    </source>
</evidence>
<protein>
    <submittedName>
        <fullName evidence="2">Uncharacterized protein</fullName>
    </submittedName>
</protein>
<keyword evidence="3" id="KW-1185">Reference proteome</keyword>
<sequence length="85" mass="8834">MVTNDAGRGAGPPTSLTRTRINLGILIVLAVLSVLSDAAAWITLTIIMTCLAIPAAVAVQDGTDAARALFLLSPRRPPNRDDPQG</sequence>
<dbReference type="Proteomes" id="UP001596058">
    <property type="component" value="Unassembled WGS sequence"/>
</dbReference>
<evidence type="ECO:0000313" key="2">
    <source>
        <dbReference type="EMBL" id="MFC5826221.1"/>
    </source>
</evidence>
<proteinExistence type="predicted"/>
<gene>
    <name evidence="2" type="ORF">ACFPZ3_20330</name>
</gene>
<feature type="transmembrane region" description="Helical" evidence="1">
    <location>
        <begin position="21"/>
        <end position="44"/>
    </location>
</feature>
<accession>A0ABW1CN72</accession>
<keyword evidence="1" id="KW-0472">Membrane</keyword>
<keyword evidence="1" id="KW-1133">Transmembrane helix</keyword>
<keyword evidence="1" id="KW-0812">Transmembrane</keyword>
<dbReference type="EMBL" id="JBHSPA010000023">
    <property type="protein sequence ID" value="MFC5826221.1"/>
    <property type="molecule type" value="Genomic_DNA"/>
</dbReference>
<organism evidence="2 3">
    <name type="scientific">Nonomuraea insulae</name>
    <dbReference type="NCBI Taxonomy" id="1616787"/>
    <lineage>
        <taxon>Bacteria</taxon>
        <taxon>Bacillati</taxon>
        <taxon>Actinomycetota</taxon>
        <taxon>Actinomycetes</taxon>
        <taxon>Streptosporangiales</taxon>
        <taxon>Streptosporangiaceae</taxon>
        <taxon>Nonomuraea</taxon>
    </lineage>
</organism>
<name>A0ABW1CN72_9ACTN</name>